<accession>A0ABQ9U357</accession>
<reference evidence="1 2" key="1">
    <citation type="submission" date="2023-05" db="EMBL/GenBank/DDBJ databases">
        <title>B98-5 Cell Line De Novo Hybrid Assembly: An Optical Mapping Approach.</title>
        <authorList>
            <person name="Kananen K."/>
            <person name="Auerbach J.A."/>
            <person name="Kautto E."/>
            <person name="Blachly J.S."/>
        </authorList>
    </citation>
    <scope>NUCLEOTIDE SEQUENCE [LARGE SCALE GENOMIC DNA]</scope>
    <source>
        <strain evidence="1">B95-8</strain>
        <tissue evidence="1">Cell line</tissue>
    </source>
</reference>
<comment type="caution">
    <text evidence="1">The sequence shown here is derived from an EMBL/GenBank/DDBJ whole genome shotgun (WGS) entry which is preliminary data.</text>
</comment>
<evidence type="ECO:0000313" key="2">
    <source>
        <dbReference type="Proteomes" id="UP001266305"/>
    </source>
</evidence>
<keyword evidence="2" id="KW-1185">Reference proteome</keyword>
<protein>
    <submittedName>
        <fullName evidence="1">Uncharacterized protein</fullName>
    </submittedName>
</protein>
<dbReference type="Proteomes" id="UP001266305">
    <property type="component" value="Unassembled WGS sequence"/>
</dbReference>
<organism evidence="1 2">
    <name type="scientific">Saguinus oedipus</name>
    <name type="common">Cotton-top tamarin</name>
    <name type="synonym">Oedipomidas oedipus</name>
    <dbReference type="NCBI Taxonomy" id="9490"/>
    <lineage>
        <taxon>Eukaryota</taxon>
        <taxon>Metazoa</taxon>
        <taxon>Chordata</taxon>
        <taxon>Craniata</taxon>
        <taxon>Vertebrata</taxon>
        <taxon>Euteleostomi</taxon>
        <taxon>Mammalia</taxon>
        <taxon>Eutheria</taxon>
        <taxon>Euarchontoglires</taxon>
        <taxon>Primates</taxon>
        <taxon>Haplorrhini</taxon>
        <taxon>Platyrrhini</taxon>
        <taxon>Cebidae</taxon>
        <taxon>Callitrichinae</taxon>
        <taxon>Saguinus</taxon>
    </lineage>
</organism>
<proteinExistence type="predicted"/>
<dbReference type="EMBL" id="JASSZA010000016">
    <property type="protein sequence ID" value="KAK2091165.1"/>
    <property type="molecule type" value="Genomic_DNA"/>
</dbReference>
<sequence>MEYLGAGTRLARAGLAPTHLALALLPRPSFKALKLRAVKRRFSGGSIPHWPALALLCTEVLLVKPLQFLAGGSWRPNRMLWAQNSGL</sequence>
<feature type="non-terminal residue" evidence="1">
    <location>
        <position position="87"/>
    </location>
</feature>
<gene>
    <name evidence="1" type="ORF">P7K49_030449</name>
</gene>
<evidence type="ECO:0000313" key="1">
    <source>
        <dbReference type="EMBL" id="KAK2091165.1"/>
    </source>
</evidence>
<name>A0ABQ9U357_SAGOE</name>